<dbReference type="HOGENOM" id="CLU_016047_0_2_11"/>
<evidence type="ECO:0000256" key="4">
    <source>
        <dbReference type="ARBA" id="ARBA00022692"/>
    </source>
</evidence>
<dbReference type="InterPro" id="IPR000515">
    <property type="entry name" value="MetI-like"/>
</dbReference>
<dbReference type="EMBL" id="CP001819">
    <property type="protein sequence ID" value="ACZ20792.1"/>
    <property type="molecule type" value="Genomic_DNA"/>
</dbReference>
<feature type="transmembrane region" description="Helical" evidence="7">
    <location>
        <begin position="36"/>
        <end position="59"/>
    </location>
</feature>
<dbReference type="Proteomes" id="UP000000322">
    <property type="component" value="Chromosome"/>
</dbReference>
<dbReference type="Gene3D" id="1.10.3720.10">
    <property type="entry name" value="MetI-like"/>
    <property type="match status" value="1"/>
</dbReference>
<proteinExistence type="inferred from homology"/>
<name>D1BC12_SANKS</name>
<dbReference type="STRING" id="446469.Sked_08410"/>
<feature type="region of interest" description="Disordered" evidence="8">
    <location>
        <begin position="333"/>
        <end position="379"/>
    </location>
</feature>
<evidence type="ECO:0000313" key="10">
    <source>
        <dbReference type="EMBL" id="ACZ20792.1"/>
    </source>
</evidence>
<dbReference type="AlphaFoldDB" id="D1BC12"/>
<evidence type="ECO:0000256" key="2">
    <source>
        <dbReference type="ARBA" id="ARBA00022448"/>
    </source>
</evidence>
<keyword evidence="3" id="KW-1003">Cell membrane</keyword>
<dbReference type="eggNOG" id="COG1175">
    <property type="taxonomic scope" value="Bacteria"/>
</dbReference>
<feature type="transmembrane region" description="Helical" evidence="7">
    <location>
        <begin position="97"/>
        <end position="118"/>
    </location>
</feature>
<feature type="compositionally biased region" description="Low complexity" evidence="8">
    <location>
        <begin position="370"/>
        <end position="379"/>
    </location>
</feature>
<dbReference type="Pfam" id="PF00528">
    <property type="entry name" value="BPD_transp_1"/>
    <property type="match status" value="1"/>
</dbReference>
<evidence type="ECO:0000256" key="1">
    <source>
        <dbReference type="ARBA" id="ARBA00004651"/>
    </source>
</evidence>
<protein>
    <submittedName>
        <fullName evidence="10">Carbohydrate ABC transporter membrane protein</fullName>
    </submittedName>
</protein>
<keyword evidence="5 7" id="KW-1133">Transmembrane helix</keyword>
<keyword evidence="11" id="KW-1185">Reference proteome</keyword>
<evidence type="ECO:0000256" key="5">
    <source>
        <dbReference type="ARBA" id="ARBA00022989"/>
    </source>
</evidence>
<dbReference type="RefSeq" id="WP_012865861.1">
    <property type="nucleotide sequence ID" value="NC_013521.1"/>
</dbReference>
<dbReference type="CDD" id="cd06261">
    <property type="entry name" value="TM_PBP2"/>
    <property type="match status" value="1"/>
</dbReference>
<dbReference type="GO" id="GO:0005886">
    <property type="term" value="C:plasma membrane"/>
    <property type="evidence" value="ECO:0007669"/>
    <property type="project" value="UniProtKB-SubCell"/>
</dbReference>
<dbReference type="InterPro" id="IPR051393">
    <property type="entry name" value="ABC_transporter_permease"/>
</dbReference>
<evidence type="ECO:0000256" key="7">
    <source>
        <dbReference type="RuleBase" id="RU363032"/>
    </source>
</evidence>
<dbReference type="KEGG" id="ske:Sked_08410"/>
<dbReference type="InterPro" id="IPR035906">
    <property type="entry name" value="MetI-like_sf"/>
</dbReference>
<gene>
    <name evidence="10" type="ordered locus">Sked_08410</name>
</gene>
<accession>D1BC12</accession>
<dbReference type="PANTHER" id="PTHR30193:SF37">
    <property type="entry name" value="INNER MEMBRANE ABC TRANSPORTER PERMEASE PROTEIN YCJO"/>
    <property type="match status" value="1"/>
</dbReference>
<reference evidence="10 11" key="1">
    <citation type="journal article" date="2009" name="Stand. Genomic Sci.">
        <title>Complete genome sequence of Sanguibacter keddieii type strain (ST-74).</title>
        <authorList>
            <person name="Ivanova N."/>
            <person name="Sikorski J."/>
            <person name="Sims D."/>
            <person name="Brettin T."/>
            <person name="Detter J.C."/>
            <person name="Han C."/>
            <person name="Lapidus A."/>
            <person name="Copeland A."/>
            <person name="Glavina Del Rio T."/>
            <person name="Nolan M."/>
            <person name="Chen F."/>
            <person name="Lucas S."/>
            <person name="Tice H."/>
            <person name="Cheng J.F."/>
            <person name="Bruce D."/>
            <person name="Goodwin L."/>
            <person name="Pitluck S."/>
            <person name="Pati A."/>
            <person name="Mavromatis K."/>
            <person name="Chen A."/>
            <person name="Palaniappan K."/>
            <person name="D'haeseleer P."/>
            <person name="Chain P."/>
            <person name="Bristow J."/>
            <person name="Eisen J.A."/>
            <person name="Markowitz V."/>
            <person name="Hugenholtz P."/>
            <person name="Goker M."/>
            <person name="Pukall R."/>
            <person name="Klenk H.P."/>
            <person name="Kyrpides N.C."/>
        </authorList>
    </citation>
    <scope>NUCLEOTIDE SEQUENCE [LARGE SCALE GENOMIC DNA]</scope>
    <source>
        <strain evidence="11">ATCC 51767 / DSM 10542 / NCFB 3025 / ST-74</strain>
    </source>
</reference>
<feature type="transmembrane region" description="Helical" evidence="7">
    <location>
        <begin position="172"/>
        <end position="191"/>
    </location>
</feature>
<evidence type="ECO:0000313" key="11">
    <source>
        <dbReference type="Proteomes" id="UP000000322"/>
    </source>
</evidence>
<comment type="similarity">
    <text evidence="7">Belongs to the binding-protein-dependent transport system permease family.</text>
</comment>
<dbReference type="GO" id="GO:0055085">
    <property type="term" value="P:transmembrane transport"/>
    <property type="evidence" value="ECO:0007669"/>
    <property type="project" value="InterPro"/>
</dbReference>
<keyword evidence="4 7" id="KW-0812">Transmembrane</keyword>
<sequence>MAVLSPPKPSTDEERTPRRIAFRQQRGKWDVKLSPYLYISPFFVLFAITGLFPLVYTAWVSIHDWNLLIGQGEMVGLKNYADVLQQPNFWKALRNTFSIFLLSSVPQVMIAIVLAALLDANIRARTFWRMGVLLPYVVAPVAVGLIFGRLFADQSGTINAVLDIFGMDPVRWHAEILPSHFAIATMVNFRWTGYNTLIFLAAMQAVPRELYEAAIIDGAGRLRQFFSITVPQLRATIIFVVITSTIGGLQIFDEPRMFDPSGMGGADRQWMTLTMYIYELGWGNQKSFGRAAAVAWILFVIIVVIGIINFLITRRISSSGARAVKRSAKKALLDAPQTPPAPAAPLSPTGVAAPAAPPTTTYHPDDLPDDGTTTTGSTR</sequence>
<keyword evidence="6 7" id="KW-0472">Membrane</keyword>
<evidence type="ECO:0000256" key="6">
    <source>
        <dbReference type="ARBA" id="ARBA00023136"/>
    </source>
</evidence>
<keyword evidence="2 7" id="KW-0813">Transport</keyword>
<feature type="transmembrane region" description="Helical" evidence="7">
    <location>
        <begin position="130"/>
        <end position="152"/>
    </location>
</feature>
<evidence type="ECO:0000256" key="3">
    <source>
        <dbReference type="ARBA" id="ARBA00022475"/>
    </source>
</evidence>
<dbReference type="SUPFAM" id="SSF161098">
    <property type="entry name" value="MetI-like"/>
    <property type="match status" value="1"/>
</dbReference>
<feature type="compositionally biased region" description="Low complexity" evidence="8">
    <location>
        <begin position="346"/>
        <end position="361"/>
    </location>
</feature>
<dbReference type="PANTHER" id="PTHR30193">
    <property type="entry name" value="ABC TRANSPORTER PERMEASE PROTEIN"/>
    <property type="match status" value="1"/>
</dbReference>
<organism evidence="10 11">
    <name type="scientific">Sanguibacter keddieii (strain ATCC 51767 / DSM 10542 / NCFB 3025 / ST-74)</name>
    <dbReference type="NCBI Taxonomy" id="446469"/>
    <lineage>
        <taxon>Bacteria</taxon>
        <taxon>Bacillati</taxon>
        <taxon>Actinomycetota</taxon>
        <taxon>Actinomycetes</taxon>
        <taxon>Micrococcales</taxon>
        <taxon>Sanguibacteraceae</taxon>
        <taxon>Sanguibacter</taxon>
    </lineage>
</organism>
<comment type="subcellular location">
    <subcellularLocation>
        <location evidence="1 7">Cell membrane</location>
        <topology evidence="1 7">Multi-pass membrane protein</topology>
    </subcellularLocation>
</comment>
<dbReference type="PROSITE" id="PS50928">
    <property type="entry name" value="ABC_TM1"/>
    <property type="match status" value="1"/>
</dbReference>
<evidence type="ECO:0000259" key="9">
    <source>
        <dbReference type="PROSITE" id="PS50928"/>
    </source>
</evidence>
<feature type="transmembrane region" description="Helical" evidence="7">
    <location>
        <begin position="233"/>
        <end position="252"/>
    </location>
</feature>
<feature type="domain" description="ABC transmembrane type-1" evidence="9">
    <location>
        <begin position="93"/>
        <end position="309"/>
    </location>
</feature>
<dbReference type="OrthoDB" id="4319190at2"/>
<evidence type="ECO:0000256" key="8">
    <source>
        <dbReference type="SAM" id="MobiDB-lite"/>
    </source>
</evidence>
<feature type="transmembrane region" description="Helical" evidence="7">
    <location>
        <begin position="291"/>
        <end position="312"/>
    </location>
</feature>